<organism evidence="2 4">
    <name type="scientific">Clostridium chromiireducens</name>
    <dbReference type="NCBI Taxonomy" id="225345"/>
    <lineage>
        <taxon>Bacteria</taxon>
        <taxon>Bacillati</taxon>
        <taxon>Bacillota</taxon>
        <taxon>Clostridia</taxon>
        <taxon>Eubacteriales</taxon>
        <taxon>Clostridiaceae</taxon>
        <taxon>Clostridium</taxon>
    </lineage>
</organism>
<dbReference type="Proteomes" id="UP000656077">
    <property type="component" value="Unassembled WGS sequence"/>
</dbReference>
<dbReference type="Proteomes" id="UP000265930">
    <property type="component" value="Unassembled WGS sequence"/>
</dbReference>
<evidence type="ECO:0000313" key="1">
    <source>
        <dbReference type="EMBL" id="MVX62175.1"/>
    </source>
</evidence>
<evidence type="ECO:0000313" key="5">
    <source>
        <dbReference type="Proteomes" id="UP000265930"/>
    </source>
</evidence>
<accession>A0A1V4IKW3</accession>
<proteinExistence type="predicted"/>
<reference evidence="1" key="3">
    <citation type="submission" date="2019-12" db="EMBL/GenBank/DDBJ databases">
        <title>Microbes associate with the intestines of laboratory mice.</title>
        <authorList>
            <person name="Navarre W."/>
            <person name="Wong E."/>
        </authorList>
    </citation>
    <scope>NUCLEOTIDE SEQUENCE</scope>
    <source>
        <strain evidence="1">NM79_F5</strain>
    </source>
</reference>
<dbReference type="EMBL" id="MZGT01000039">
    <property type="protein sequence ID" value="OPJ60464.1"/>
    <property type="molecule type" value="Genomic_DNA"/>
</dbReference>
<protein>
    <submittedName>
        <fullName evidence="2">Uncharacterized protein</fullName>
    </submittedName>
</protein>
<dbReference type="EMBL" id="WSRQ01000001">
    <property type="protein sequence ID" value="MVX62175.1"/>
    <property type="molecule type" value="Genomic_DNA"/>
</dbReference>
<dbReference type="RefSeq" id="WP_079440577.1">
    <property type="nucleotide sequence ID" value="NZ_JBLZIA010000003.1"/>
</dbReference>
<gene>
    <name evidence="2" type="ORF">CLCHR_29500</name>
    <name evidence="3" type="ORF">D2A34_08860</name>
    <name evidence="1" type="ORF">GKZ28_00480</name>
</gene>
<dbReference type="EMBL" id="QXDJ01000002">
    <property type="protein sequence ID" value="RII35307.1"/>
    <property type="molecule type" value="Genomic_DNA"/>
</dbReference>
<dbReference type="Proteomes" id="UP000191056">
    <property type="component" value="Unassembled WGS sequence"/>
</dbReference>
<evidence type="ECO:0000313" key="2">
    <source>
        <dbReference type="EMBL" id="OPJ60464.1"/>
    </source>
</evidence>
<evidence type="ECO:0000313" key="3">
    <source>
        <dbReference type="EMBL" id="RII35307.1"/>
    </source>
</evidence>
<comment type="caution">
    <text evidence="2">The sequence shown here is derived from an EMBL/GenBank/DDBJ whole genome shotgun (WGS) entry which is preliminary data.</text>
</comment>
<reference evidence="2 4" key="1">
    <citation type="submission" date="2017-03" db="EMBL/GenBank/DDBJ databases">
        <title>Genome sequence of Clostridium chromiireducens DSM 23318.</title>
        <authorList>
            <person name="Poehlein A."/>
            <person name="Daniel R."/>
        </authorList>
    </citation>
    <scope>NUCLEOTIDE SEQUENCE [LARGE SCALE GENOMIC DNA]</scope>
    <source>
        <strain evidence="2 4">DSM 23318</strain>
    </source>
</reference>
<keyword evidence="4" id="KW-1185">Reference proteome</keyword>
<evidence type="ECO:0000313" key="4">
    <source>
        <dbReference type="Proteomes" id="UP000191056"/>
    </source>
</evidence>
<sequence length="106" mass="12187">MGKYKVGEELIIVNDPNKDNAKLKELTNLIVDGDFAQISWGIKILEVEYDKPNVTLTYKNVNGEKNKVFAVCKDIENFDKEKVLEKALLRAFQNEVIDISVNKNKW</sequence>
<reference evidence="3 5" key="2">
    <citation type="submission" date="2018-08" db="EMBL/GenBank/DDBJ databases">
        <title>Genome of Clostridium chromiireducens C1, DSM12136.</title>
        <authorList>
            <person name="Xing M."/>
            <person name="Wei Y."/>
            <person name="Ang E.L."/>
            <person name="Zhao H."/>
            <person name="Zhang Y."/>
        </authorList>
    </citation>
    <scope>NUCLEOTIDE SEQUENCE [LARGE SCALE GENOMIC DNA]</scope>
    <source>
        <strain evidence="3 5">C1</strain>
    </source>
</reference>
<dbReference type="OrthoDB" id="1906778at2"/>
<name>A0A1V4IKW3_9CLOT</name>
<dbReference type="AlphaFoldDB" id="A0A1V4IKW3"/>